<evidence type="ECO:0000313" key="5">
    <source>
        <dbReference type="Proteomes" id="UP001370758"/>
    </source>
</evidence>
<comment type="caution">
    <text evidence="4">The sequence shown here is derived from an EMBL/GenBank/DDBJ whole genome shotgun (WGS) entry which is preliminary data.</text>
</comment>
<keyword evidence="3" id="KW-0472">Membrane</keyword>
<dbReference type="Gene3D" id="1.20.1170.10">
    <property type="match status" value="1"/>
</dbReference>
<evidence type="ECO:0000256" key="1">
    <source>
        <dbReference type="SAM" id="Coils"/>
    </source>
</evidence>
<gene>
    <name evidence="4" type="ORF">TWF481_012216</name>
</gene>
<feature type="region of interest" description="Disordered" evidence="2">
    <location>
        <begin position="59"/>
        <end position="83"/>
    </location>
</feature>
<evidence type="ECO:0000256" key="3">
    <source>
        <dbReference type="SAM" id="Phobius"/>
    </source>
</evidence>
<evidence type="ECO:0000256" key="2">
    <source>
        <dbReference type="SAM" id="MobiDB-lite"/>
    </source>
</evidence>
<dbReference type="EMBL" id="JAVHJL010000009">
    <property type="protein sequence ID" value="KAK6497814.1"/>
    <property type="molecule type" value="Genomic_DNA"/>
</dbReference>
<keyword evidence="3" id="KW-1133">Transmembrane helix</keyword>
<organism evidence="4 5">
    <name type="scientific">Arthrobotrys musiformis</name>
    <dbReference type="NCBI Taxonomy" id="47236"/>
    <lineage>
        <taxon>Eukaryota</taxon>
        <taxon>Fungi</taxon>
        <taxon>Dikarya</taxon>
        <taxon>Ascomycota</taxon>
        <taxon>Pezizomycotina</taxon>
        <taxon>Orbiliomycetes</taxon>
        <taxon>Orbiliales</taxon>
        <taxon>Orbiliaceae</taxon>
        <taxon>Arthrobotrys</taxon>
    </lineage>
</organism>
<keyword evidence="3" id="KW-0812">Transmembrane</keyword>
<reference evidence="4 5" key="1">
    <citation type="submission" date="2023-08" db="EMBL/GenBank/DDBJ databases">
        <authorList>
            <person name="Palmer J.M."/>
        </authorList>
    </citation>
    <scope>NUCLEOTIDE SEQUENCE [LARGE SCALE GENOMIC DNA]</scope>
    <source>
        <strain evidence="4 5">TWF481</strain>
    </source>
</reference>
<proteinExistence type="predicted"/>
<dbReference type="AlphaFoldDB" id="A0AAV9VWF1"/>
<protein>
    <submittedName>
        <fullName evidence="4">Uncharacterized protein</fullName>
    </submittedName>
</protein>
<keyword evidence="1" id="KW-0175">Coiled coil</keyword>
<dbReference type="Proteomes" id="UP001370758">
    <property type="component" value="Unassembled WGS sequence"/>
</dbReference>
<feature type="transmembrane region" description="Helical" evidence="3">
    <location>
        <begin position="126"/>
        <end position="142"/>
    </location>
</feature>
<feature type="coiled-coil region" evidence="1">
    <location>
        <begin position="179"/>
        <end position="213"/>
    </location>
</feature>
<name>A0AAV9VWF1_9PEZI</name>
<accession>A0AAV9VWF1</accession>
<sequence>MKSGLDEDASPEVTTKSNLAFMKLVSEIQVSREKAAKTMGVFENWKGYIKVLKNAVGEEQTGSAKEEDDANKKKKGFEDKQTLLETERNDIQKRVKEVPLKRAAVQEGLESELDGSLEKATSFNQHLLALTGGIAGVAAGIITGSAAAIVLGMAAPVLSTVALAYLAYNKVQQDYGPSLKDAEEEGRRLARELEDCKEKVRKAKGDLAAAKTAAEKWASVNRATNTIANEMLRLHTCVVKATKDFERVNLQLDLISKAYVSDAASKISPEGSGEIQGPHIDFPSRRKIETEMRSCAHVLHSLSSTYAHIYGNYVEQGFELIASFRYRTKRQVGIKDDVLKQEREQKLEDFQREATQGIKDKVYQEKMKLFLEAQKLYPQLTDSSSLKPRMVGTN</sequence>
<evidence type="ECO:0000313" key="4">
    <source>
        <dbReference type="EMBL" id="KAK6497814.1"/>
    </source>
</evidence>
<keyword evidence="5" id="KW-1185">Reference proteome</keyword>